<proteinExistence type="predicted"/>
<dbReference type="EMBL" id="BLWC01000001">
    <property type="protein sequence ID" value="GFN00735.1"/>
    <property type="molecule type" value="Genomic_DNA"/>
</dbReference>
<name>A0A7J0CG26_9ACTN</name>
<gene>
    <name evidence="2" type="ORF">HEB29_005231</name>
    <name evidence="1" type="ORF">Sfulv_55450</name>
</gene>
<keyword evidence="3" id="KW-1185">Reference proteome</keyword>
<reference evidence="1 3" key="1">
    <citation type="submission" date="2020-05" db="EMBL/GenBank/DDBJ databases">
        <title>Whole genome shotgun sequence of Streptomyces fulvorobeus NBRC 15897.</title>
        <authorList>
            <person name="Komaki H."/>
            <person name="Tamura T."/>
        </authorList>
    </citation>
    <scope>NUCLEOTIDE SEQUENCE [LARGE SCALE GENOMIC DNA]</scope>
    <source>
        <strain evidence="1 3">NBRC 15897</strain>
    </source>
</reference>
<evidence type="ECO:0000313" key="1">
    <source>
        <dbReference type="EMBL" id="GFN00735.1"/>
    </source>
</evidence>
<dbReference type="EMBL" id="JACCCF010000001">
    <property type="protein sequence ID" value="NYE44220.1"/>
    <property type="molecule type" value="Genomic_DNA"/>
</dbReference>
<dbReference type="Proteomes" id="UP000498980">
    <property type="component" value="Unassembled WGS sequence"/>
</dbReference>
<accession>A0A7J0CG26</accession>
<dbReference type="Proteomes" id="UP000530403">
    <property type="component" value="Unassembled WGS sequence"/>
</dbReference>
<dbReference type="RefSeq" id="WP_173316957.1">
    <property type="nucleotide sequence ID" value="NZ_BAAAUE010000022.1"/>
</dbReference>
<evidence type="ECO:0000313" key="3">
    <source>
        <dbReference type="Proteomes" id="UP000498980"/>
    </source>
</evidence>
<comment type="caution">
    <text evidence="1">The sequence shown here is derived from an EMBL/GenBank/DDBJ whole genome shotgun (WGS) entry which is preliminary data.</text>
</comment>
<protein>
    <submittedName>
        <fullName evidence="1">Uncharacterized protein</fullName>
    </submittedName>
</protein>
<dbReference type="AlphaFoldDB" id="A0A7J0CG26"/>
<reference evidence="2 4" key="2">
    <citation type="submission" date="2020-07" db="EMBL/GenBank/DDBJ databases">
        <title>Sequencing the genomes of 1000 actinobacteria strains.</title>
        <authorList>
            <person name="Klenk H.-P."/>
        </authorList>
    </citation>
    <scope>NUCLEOTIDE SEQUENCE [LARGE SCALE GENOMIC DNA]</scope>
    <source>
        <strain evidence="2 4">DSM 41455</strain>
    </source>
</reference>
<sequence>MKHTQAIHTADGSTVTITRRGIEFDLETKSARGETISTVVMNSDDVRALLEDVDVDINGSAYDEGYRDGYDAERDEA</sequence>
<evidence type="ECO:0000313" key="2">
    <source>
        <dbReference type="EMBL" id="NYE44220.1"/>
    </source>
</evidence>
<organism evidence="1 3">
    <name type="scientific">Streptomyces fulvorobeus</name>
    <dbReference type="NCBI Taxonomy" id="284028"/>
    <lineage>
        <taxon>Bacteria</taxon>
        <taxon>Bacillati</taxon>
        <taxon>Actinomycetota</taxon>
        <taxon>Actinomycetes</taxon>
        <taxon>Kitasatosporales</taxon>
        <taxon>Streptomycetaceae</taxon>
        <taxon>Streptomyces</taxon>
    </lineage>
</organism>
<evidence type="ECO:0000313" key="4">
    <source>
        <dbReference type="Proteomes" id="UP000530403"/>
    </source>
</evidence>